<dbReference type="SUPFAM" id="SSF53098">
    <property type="entry name" value="Ribonuclease H-like"/>
    <property type="match status" value="1"/>
</dbReference>
<dbReference type="InterPro" id="IPR012337">
    <property type="entry name" value="RNaseH-like_sf"/>
</dbReference>
<organism evidence="1 2">
    <name type="scientific">Phytophthora nicotianae</name>
    <name type="common">Potato buckeye rot agent</name>
    <name type="synonym">Phytophthora parasitica</name>
    <dbReference type="NCBI Taxonomy" id="4792"/>
    <lineage>
        <taxon>Eukaryota</taxon>
        <taxon>Sar</taxon>
        <taxon>Stramenopiles</taxon>
        <taxon>Oomycota</taxon>
        <taxon>Peronosporomycetes</taxon>
        <taxon>Peronosporales</taxon>
        <taxon>Peronosporaceae</taxon>
        <taxon>Phytophthora</taxon>
    </lineage>
</organism>
<name>A0A0W8CDY2_PHYNI</name>
<dbReference type="PANTHER" id="PTHR40866">
    <property type="entry name" value="BED-TYPE DOMAIN-CONTAINING PROTEIN"/>
    <property type="match status" value="1"/>
</dbReference>
<evidence type="ECO:0000313" key="1">
    <source>
        <dbReference type="EMBL" id="KUF82367.1"/>
    </source>
</evidence>
<evidence type="ECO:0000313" key="2">
    <source>
        <dbReference type="Proteomes" id="UP000054636"/>
    </source>
</evidence>
<proteinExistence type="predicted"/>
<dbReference type="Proteomes" id="UP000054636">
    <property type="component" value="Unassembled WGS sequence"/>
</dbReference>
<dbReference type="EMBL" id="LNFP01002895">
    <property type="protein sequence ID" value="KUF82367.1"/>
    <property type="molecule type" value="Genomic_DNA"/>
</dbReference>
<evidence type="ECO:0008006" key="3">
    <source>
        <dbReference type="Google" id="ProtNLM"/>
    </source>
</evidence>
<sequence length="507" mass="56412">MVSNKNLSAFFYAPLGQGLFRCNICGSTRKQAGGTGYSNLIAHLDGKHAGYDAQYTAAQGGNDSPLESFGFVAEESSHLFQWIQWIIMRNMPVHEVEDAFTRAMSKLRPVTVKSVQKCMEGIAIKVGQQLEKELGELFGLMFDGWSHAGIHYVALFAVYEADGKLHVPLLGLSPLADGTQTADAHVQLFKSTLDVYNKTLSMVAFMVGDNCNTNRSIATKLGVPLVGCASHRFNLAVNKFLEPHEALLSDVNSLMVELRHENNLAELSKYTELLPVKRNVTRWSSTFTMVQRYIRIRSDIKKVEAVEELIPTGAKHRKLLVLFDHLKKFDSVCKRLQRDETDMAEVRLMFDALLTEYPVMAEHLRPTAKVVHTPTFESGVVKVITGAILSPAEELALKRFEVVQAAGKKRKKDEEDYASVLLRTGGKPRNQVSGGRSGRSAAYKPLAKLVPPTSNTVGRLFSQCKLVLTPQRRGMHAARFEQLAFLRVNRGMWNVSTVASVDTEQNE</sequence>
<accession>A0A0W8CDY2</accession>
<protein>
    <recommendedName>
        <fullName evidence="3">BED-type domain-containing protein</fullName>
    </recommendedName>
</protein>
<comment type="caution">
    <text evidence="1">The sequence shown here is derived from an EMBL/GenBank/DDBJ whole genome shotgun (WGS) entry which is preliminary data.</text>
</comment>
<reference evidence="1 2" key="1">
    <citation type="submission" date="2015-11" db="EMBL/GenBank/DDBJ databases">
        <title>Genomes and virulence difference between two physiological races of Phytophthora nicotianae.</title>
        <authorList>
            <person name="Liu H."/>
            <person name="Ma X."/>
            <person name="Yu H."/>
            <person name="Fang D."/>
            <person name="Li Y."/>
            <person name="Wang X."/>
            <person name="Wang W."/>
            <person name="Dong Y."/>
            <person name="Xiao B."/>
        </authorList>
    </citation>
    <scope>NUCLEOTIDE SEQUENCE [LARGE SCALE GENOMIC DNA]</scope>
    <source>
        <strain evidence="2">race 1</strain>
    </source>
</reference>
<dbReference type="PANTHER" id="PTHR40866:SF1">
    <property type="entry name" value="BED-TYPE DOMAIN-CONTAINING PROTEIN"/>
    <property type="match status" value="1"/>
</dbReference>
<dbReference type="AlphaFoldDB" id="A0A0W8CDY2"/>
<gene>
    <name evidence="1" type="ORF">AM588_10000378</name>
</gene>